<feature type="region of interest" description="Disordered" evidence="1">
    <location>
        <begin position="1"/>
        <end position="24"/>
    </location>
</feature>
<accession>A0A2U1KJJ4</accession>
<evidence type="ECO:0000313" key="3">
    <source>
        <dbReference type="Proteomes" id="UP000245207"/>
    </source>
</evidence>
<dbReference type="EMBL" id="PKPP01017453">
    <property type="protein sequence ID" value="PWA36944.1"/>
    <property type="molecule type" value="Genomic_DNA"/>
</dbReference>
<evidence type="ECO:0000256" key="1">
    <source>
        <dbReference type="SAM" id="MobiDB-lite"/>
    </source>
</evidence>
<protein>
    <submittedName>
        <fullName evidence="2">Uncharacterized protein</fullName>
    </submittedName>
</protein>
<gene>
    <name evidence="2" type="ORF">CTI12_AA595690</name>
</gene>
<sequence length="160" mass="18947">MKTSKGQFIPTGNNIDHRKIQPPNTTKKIGRSVVSFIKQQKWYECFTRYVYILSEIYVSNTEDVNCYDGLKMKENNDMSHNHTNLLHQSNTFIPIKNSNTHIQPPSTIRDKIRWVLRVHETFMNFCNVHERYVYGLARPLLQKPTARTKPDDTYTKRRKT</sequence>
<comment type="caution">
    <text evidence="2">The sequence shown here is derived from an EMBL/GenBank/DDBJ whole genome shotgun (WGS) entry which is preliminary data.</text>
</comment>
<organism evidence="2 3">
    <name type="scientific">Artemisia annua</name>
    <name type="common">Sweet wormwood</name>
    <dbReference type="NCBI Taxonomy" id="35608"/>
    <lineage>
        <taxon>Eukaryota</taxon>
        <taxon>Viridiplantae</taxon>
        <taxon>Streptophyta</taxon>
        <taxon>Embryophyta</taxon>
        <taxon>Tracheophyta</taxon>
        <taxon>Spermatophyta</taxon>
        <taxon>Magnoliopsida</taxon>
        <taxon>eudicotyledons</taxon>
        <taxon>Gunneridae</taxon>
        <taxon>Pentapetalae</taxon>
        <taxon>asterids</taxon>
        <taxon>campanulids</taxon>
        <taxon>Asterales</taxon>
        <taxon>Asteraceae</taxon>
        <taxon>Asteroideae</taxon>
        <taxon>Anthemideae</taxon>
        <taxon>Artemisiinae</taxon>
        <taxon>Artemisia</taxon>
    </lineage>
</organism>
<dbReference type="Proteomes" id="UP000245207">
    <property type="component" value="Unassembled WGS sequence"/>
</dbReference>
<keyword evidence="3" id="KW-1185">Reference proteome</keyword>
<proteinExistence type="predicted"/>
<evidence type="ECO:0000313" key="2">
    <source>
        <dbReference type="EMBL" id="PWA36944.1"/>
    </source>
</evidence>
<feature type="compositionally biased region" description="Polar residues" evidence="1">
    <location>
        <begin position="1"/>
        <end position="14"/>
    </location>
</feature>
<dbReference type="AlphaFoldDB" id="A0A2U1KJJ4"/>
<name>A0A2U1KJJ4_ARTAN</name>
<reference evidence="2 3" key="1">
    <citation type="journal article" date="2018" name="Mol. Plant">
        <title>The genome of Artemisia annua provides insight into the evolution of Asteraceae family and artemisinin biosynthesis.</title>
        <authorList>
            <person name="Shen Q."/>
            <person name="Zhang L."/>
            <person name="Liao Z."/>
            <person name="Wang S."/>
            <person name="Yan T."/>
            <person name="Shi P."/>
            <person name="Liu M."/>
            <person name="Fu X."/>
            <person name="Pan Q."/>
            <person name="Wang Y."/>
            <person name="Lv Z."/>
            <person name="Lu X."/>
            <person name="Zhang F."/>
            <person name="Jiang W."/>
            <person name="Ma Y."/>
            <person name="Chen M."/>
            <person name="Hao X."/>
            <person name="Li L."/>
            <person name="Tang Y."/>
            <person name="Lv G."/>
            <person name="Zhou Y."/>
            <person name="Sun X."/>
            <person name="Brodelius P.E."/>
            <person name="Rose J.K.C."/>
            <person name="Tang K."/>
        </authorList>
    </citation>
    <scope>NUCLEOTIDE SEQUENCE [LARGE SCALE GENOMIC DNA]</scope>
    <source>
        <strain evidence="3">cv. Huhao1</strain>
        <tissue evidence="2">Leaf</tissue>
    </source>
</reference>